<evidence type="ECO:0000259" key="3">
    <source>
        <dbReference type="Pfam" id="PF12572"/>
    </source>
</evidence>
<dbReference type="AlphaFoldDB" id="A0A662YLV6"/>
<feature type="region of interest" description="Disordered" evidence="2">
    <location>
        <begin position="206"/>
        <end position="303"/>
    </location>
</feature>
<gene>
    <name evidence="4" type="ORF">EOD39_14274</name>
</gene>
<name>A0A662YLV6_ACIRT</name>
<dbReference type="PANTHER" id="PTHR46370">
    <property type="entry name" value="GPALPP MOTIFS-CONTAINING PROTEIN 1"/>
    <property type="match status" value="1"/>
</dbReference>
<dbReference type="EMBL" id="SCEB01001041">
    <property type="protein sequence ID" value="RXM97547.1"/>
    <property type="molecule type" value="Genomic_DNA"/>
</dbReference>
<dbReference type="InterPro" id="IPR022226">
    <property type="entry name" value="DUF3752"/>
</dbReference>
<keyword evidence="5" id="KW-1185">Reference proteome</keyword>
<sequence>MKVHNRPIVGPALPPGFRKPDHDEEDEDYTGPALPPGYSEAASGSDEEEVIGPLPSKEPVEYNVAMEFDRRAQKMKEKLTSGDDGSKDLARETWMTELPPVLQHIGLGARTFKKRAGPESKDRSLWTETPADKEKKIRASGSDEEEVIGPLPSKEPVEYNVAMEFDRRAQKMKEKLTSGDDGSKDLARETWMTELPPVLQHIGLGARTFKKRAGPESKDRSLWTETPADKERKIRERLEGKETSEPDKEEDVHVSERDRRLAEQVSIHNESKRSESLINMHSKKLKKKAKADAEKAKERRAFDRDQDLQVNRFDEAQKKAVLKKSQELNTRFSHSKGSMFL</sequence>
<evidence type="ECO:0000256" key="1">
    <source>
        <dbReference type="ARBA" id="ARBA00023489"/>
    </source>
</evidence>
<proteinExistence type="predicted"/>
<dbReference type="Proteomes" id="UP000289886">
    <property type="component" value="Unassembled WGS sequence"/>
</dbReference>
<evidence type="ECO:0000313" key="5">
    <source>
        <dbReference type="Proteomes" id="UP000289886"/>
    </source>
</evidence>
<dbReference type="InterPro" id="IPR046331">
    <property type="entry name" value="GPAM1-like"/>
</dbReference>
<accession>A0A662YLV6</accession>
<dbReference type="PANTHER" id="PTHR46370:SF1">
    <property type="entry name" value="GPALPP MOTIFS-CONTAINING PROTEIN 1"/>
    <property type="match status" value="1"/>
</dbReference>
<protein>
    <recommendedName>
        <fullName evidence="1">GPALPP motifs-containing protein 1</fullName>
    </recommendedName>
</protein>
<feature type="region of interest" description="Disordered" evidence="2">
    <location>
        <begin position="1"/>
        <end position="58"/>
    </location>
</feature>
<feature type="compositionally biased region" description="Basic and acidic residues" evidence="2">
    <location>
        <begin position="213"/>
        <end position="262"/>
    </location>
</feature>
<reference evidence="4 5" key="1">
    <citation type="submission" date="2019-01" db="EMBL/GenBank/DDBJ databases">
        <title>Draft Genome and Complete Hox-Cluster Characterization of the Sterlet Sturgeon (Acipenser ruthenus).</title>
        <authorList>
            <person name="Wei Q."/>
        </authorList>
    </citation>
    <scope>NUCLEOTIDE SEQUENCE [LARGE SCALE GENOMIC DNA]</scope>
    <source>
        <strain evidence="4">WHYD16114868_AA</strain>
        <tissue evidence="4">Blood</tissue>
    </source>
</reference>
<feature type="compositionally biased region" description="Basic and acidic residues" evidence="2">
    <location>
        <begin position="290"/>
        <end position="303"/>
    </location>
</feature>
<feature type="domain" description="DUF3752" evidence="3">
    <location>
        <begin position="107"/>
        <end position="155"/>
    </location>
</feature>
<feature type="domain" description="DUF3752" evidence="3">
    <location>
        <begin position="204"/>
        <end position="333"/>
    </location>
</feature>
<evidence type="ECO:0000256" key="2">
    <source>
        <dbReference type="SAM" id="MobiDB-lite"/>
    </source>
</evidence>
<organism evidence="4 5">
    <name type="scientific">Acipenser ruthenus</name>
    <name type="common">Sterlet sturgeon</name>
    <dbReference type="NCBI Taxonomy" id="7906"/>
    <lineage>
        <taxon>Eukaryota</taxon>
        <taxon>Metazoa</taxon>
        <taxon>Chordata</taxon>
        <taxon>Craniata</taxon>
        <taxon>Vertebrata</taxon>
        <taxon>Euteleostomi</taxon>
        <taxon>Actinopterygii</taxon>
        <taxon>Chondrostei</taxon>
        <taxon>Acipenseriformes</taxon>
        <taxon>Acipenseridae</taxon>
        <taxon>Acipenser</taxon>
    </lineage>
</organism>
<comment type="caution">
    <text evidence="4">The sequence shown here is derived from an EMBL/GenBank/DDBJ whole genome shotgun (WGS) entry which is preliminary data.</text>
</comment>
<feature type="compositionally biased region" description="Basic and acidic residues" evidence="2">
    <location>
        <begin position="116"/>
        <end position="137"/>
    </location>
</feature>
<dbReference type="Pfam" id="PF12572">
    <property type="entry name" value="DUF3752"/>
    <property type="match status" value="2"/>
</dbReference>
<feature type="region of interest" description="Disordered" evidence="2">
    <location>
        <begin position="113"/>
        <end position="155"/>
    </location>
</feature>
<evidence type="ECO:0000313" key="4">
    <source>
        <dbReference type="EMBL" id="RXM97547.1"/>
    </source>
</evidence>